<dbReference type="Proteomes" id="UP000033876">
    <property type="component" value="Unassembled WGS sequence"/>
</dbReference>
<dbReference type="EMBL" id="LBTF01000035">
    <property type="protein sequence ID" value="KKQ34825.1"/>
    <property type="molecule type" value="Genomic_DNA"/>
</dbReference>
<protein>
    <submittedName>
        <fullName evidence="1">Uncharacterized protein</fullName>
    </submittedName>
</protein>
<evidence type="ECO:0000313" key="1">
    <source>
        <dbReference type="EMBL" id="KKQ34825.1"/>
    </source>
</evidence>
<gene>
    <name evidence="1" type="ORF">US50_C0035G0005</name>
</gene>
<organism evidence="1 2">
    <name type="scientific">Candidatus Nomurabacteria bacterium GW2011_GWB1_37_5</name>
    <dbReference type="NCBI Taxonomy" id="1618742"/>
    <lineage>
        <taxon>Bacteria</taxon>
        <taxon>Candidatus Nomuraibacteriota</taxon>
    </lineage>
</organism>
<evidence type="ECO:0000313" key="2">
    <source>
        <dbReference type="Proteomes" id="UP000033876"/>
    </source>
</evidence>
<sequence>MKGNANLLEKNLKQIFSGLSESFYLCFQKGIRSNNVSLLVNRNFGRGRKKITVYQIPIYPKFGRLVDIDDAEDEEGFPVDQGFQVSKEAEKVLIKTIAPLFEHIDFFKEKSKSPDPYFRYFEKRKANRKTYLFGIVGSYPILSWVHNGREQIISIAVYHGFKSLVRMEAHDREILKIFMRNFVSRKIFKTQRKKYFGH</sequence>
<accession>A0A0G0H8I0</accession>
<dbReference type="AlphaFoldDB" id="A0A0G0H8I0"/>
<reference evidence="1 2" key="1">
    <citation type="journal article" date="2015" name="Nature">
        <title>rRNA introns, odd ribosomes, and small enigmatic genomes across a large radiation of phyla.</title>
        <authorList>
            <person name="Brown C.T."/>
            <person name="Hug L.A."/>
            <person name="Thomas B.C."/>
            <person name="Sharon I."/>
            <person name="Castelle C.J."/>
            <person name="Singh A."/>
            <person name="Wilkins M.J."/>
            <person name="Williams K.H."/>
            <person name="Banfield J.F."/>
        </authorList>
    </citation>
    <scope>NUCLEOTIDE SEQUENCE [LARGE SCALE GENOMIC DNA]</scope>
</reference>
<proteinExistence type="predicted"/>
<name>A0A0G0H8I0_9BACT</name>
<comment type="caution">
    <text evidence="1">The sequence shown here is derived from an EMBL/GenBank/DDBJ whole genome shotgun (WGS) entry which is preliminary data.</text>
</comment>